<dbReference type="EMBL" id="JAPMOS010000273">
    <property type="protein sequence ID" value="KAJ4453367.1"/>
    <property type="molecule type" value="Genomic_DNA"/>
</dbReference>
<name>A0ABQ8U4W9_9EUKA</name>
<reference evidence="1" key="1">
    <citation type="journal article" date="2022" name="bioRxiv">
        <title>Genomics of Preaxostyla Flagellates Illuminates Evolutionary Transitions and the Path Towards Mitochondrial Loss.</title>
        <authorList>
            <person name="Novak L.V.F."/>
            <person name="Treitli S.C."/>
            <person name="Pyrih J."/>
            <person name="Halakuc P."/>
            <person name="Pipaliya S.V."/>
            <person name="Vacek V."/>
            <person name="Brzon O."/>
            <person name="Soukal P."/>
            <person name="Eme L."/>
            <person name="Dacks J.B."/>
            <person name="Karnkowska A."/>
            <person name="Elias M."/>
            <person name="Hampl V."/>
        </authorList>
    </citation>
    <scope>NUCLEOTIDE SEQUENCE</scope>
    <source>
        <strain evidence="1">RCP-MX</strain>
    </source>
</reference>
<sequence length="547" mass="60210">MGKLWEFYGKIMGSRLELDHGVTLGFTGNHPFCGCYNPGGVDIPKVRAYLTSYVLAPLTYDALSTGFIFQNSNEKCLMSMNANTASTWINGPPTTVGLSTFNGGIVTSSLTFNNADNTTAIIKSNGELNYISDVDNDDTTPVHTFINGATTLMSIYTSRTEFKHPVISTIFSSTNDGIGTKIGMNGWNNNTWAIYRANSGAGNSYSAASACAGYGTITNAIRFRAYDATSTGFLFENSNEKCLMSVNANTAETWINGSLTTVGSTTLNAGLKLPSITSGYLYSDSNGNISATTNVTSSTQTCVAPSGTATTIKSINNSVIIDGDAGQSYYNSNNNNNAVIIKASDSQSMAFYERIFPKLLASWFPSTNHLNRGLIVPVHFFETMAEYRLSGAICVEMHKVLNRLGLTFGKILFSMTCGQSADIEKTYQFLTSRALMILVCLDSEAAFGVDRAVDGHMRLDELALWERTFPFYVKEVFHDRSMLELTDYYGEQFPKVFQACEREYLALSEDERKTYDWSIQCHKFRTNTCYREIPAHWDCLFKFTGSA</sequence>
<evidence type="ECO:0000313" key="2">
    <source>
        <dbReference type="Proteomes" id="UP001141327"/>
    </source>
</evidence>
<protein>
    <submittedName>
        <fullName evidence="1">Uncharacterized protein</fullName>
    </submittedName>
</protein>
<evidence type="ECO:0000313" key="1">
    <source>
        <dbReference type="EMBL" id="KAJ4453367.1"/>
    </source>
</evidence>
<gene>
    <name evidence="1" type="ORF">PAPYR_12175</name>
</gene>
<comment type="caution">
    <text evidence="1">The sequence shown here is derived from an EMBL/GenBank/DDBJ whole genome shotgun (WGS) entry which is preliminary data.</text>
</comment>
<dbReference type="Proteomes" id="UP001141327">
    <property type="component" value="Unassembled WGS sequence"/>
</dbReference>
<proteinExistence type="predicted"/>
<organism evidence="1 2">
    <name type="scientific">Paratrimastix pyriformis</name>
    <dbReference type="NCBI Taxonomy" id="342808"/>
    <lineage>
        <taxon>Eukaryota</taxon>
        <taxon>Metamonada</taxon>
        <taxon>Preaxostyla</taxon>
        <taxon>Paratrimastigidae</taxon>
        <taxon>Paratrimastix</taxon>
    </lineage>
</organism>
<keyword evidence="2" id="KW-1185">Reference proteome</keyword>
<accession>A0ABQ8U4W9</accession>